<dbReference type="PANTHER" id="PTHR43364:SF1">
    <property type="entry name" value="OXIDOREDUCTASE YDHF"/>
    <property type="match status" value="1"/>
</dbReference>
<evidence type="ECO:0000259" key="1">
    <source>
        <dbReference type="Pfam" id="PF00248"/>
    </source>
</evidence>
<gene>
    <name evidence="2" type="ORF">AVJ23_10390</name>
</gene>
<dbReference type="STRING" id="1685382.AVJ23_10390"/>
<organism evidence="2 3">
    <name type="scientific">Pseudoponticoccus marisrubri</name>
    <dbReference type="NCBI Taxonomy" id="1685382"/>
    <lineage>
        <taxon>Bacteria</taxon>
        <taxon>Pseudomonadati</taxon>
        <taxon>Pseudomonadota</taxon>
        <taxon>Alphaproteobacteria</taxon>
        <taxon>Rhodobacterales</taxon>
        <taxon>Roseobacteraceae</taxon>
        <taxon>Pseudoponticoccus</taxon>
    </lineage>
</organism>
<dbReference type="Pfam" id="PF00248">
    <property type="entry name" value="Aldo_ket_red"/>
    <property type="match status" value="1"/>
</dbReference>
<proteinExistence type="predicted"/>
<accession>A0A0W7WJP0</accession>
<dbReference type="InterPro" id="IPR023210">
    <property type="entry name" value="NADP_OxRdtase_dom"/>
</dbReference>
<evidence type="ECO:0000313" key="2">
    <source>
        <dbReference type="EMBL" id="KUF10837.1"/>
    </source>
</evidence>
<dbReference type="SUPFAM" id="SSF51430">
    <property type="entry name" value="NAD(P)-linked oxidoreductase"/>
    <property type="match status" value="1"/>
</dbReference>
<dbReference type="InterPro" id="IPR036812">
    <property type="entry name" value="NAD(P)_OxRdtase_dom_sf"/>
</dbReference>
<feature type="domain" description="NADP-dependent oxidoreductase" evidence="1">
    <location>
        <begin position="23"/>
        <end position="306"/>
    </location>
</feature>
<dbReference type="AlphaFoldDB" id="A0A0W7WJP0"/>
<reference evidence="2 3" key="1">
    <citation type="submission" date="2015-12" db="EMBL/GenBank/DDBJ databases">
        <authorList>
            <person name="Shamseldin A."/>
            <person name="Moawad H."/>
            <person name="Abd El-Rahim W.M."/>
            <person name="Sadowsky M.J."/>
        </authorList>
    </citation>
    <scope>NUCLEOTIDE SEQUENCE [LARGE SCALE GENOMIC DNA]</scope>
    <source>
        <strain evidence="2 3">SJ5A-1</strain>
    </source>
</reference>
<keyword evidence="3" id="KW-1185">Reference proteome</keyword>
<dbReference type="EMBL" id="LPXO01000005">
    <property type="protein sequence ID" value="KUF10837.1"/>
    <property type="molecule type" value="Genomic_DNA"/>
</dbReference>
<comment type="caution">
    <text evidence="2">The sequence shown here is derived from an EMBL/GenBank/DDBJ whole genome shotgun (WGS) entry which is preliminary data.</text>
</comment>
<dbReference type="PANTHER" id="PTHR43364">
    <property type="entry name" value="NADH-SPECIFIC METHYLGLYOXAL REDUCTASE-RELATED"/>
    <property type="match status" value="1"/>
</dbReference>
<dbReference type="InterPro" id="IPR050523">
    <property type="entry name" value="AKR_Detox_Biosynth"/>
</dbReference>
<protein>
    <recommendedName>
        <fullName evidence="1">NADP-dependent oxidoreductase domain-containing protein</fullName>
    </recommendedName>
</protein>
<dbReference type="GO" id="GO:0005829">
    <property type="term" value="C:cytosol"/>
    <property type="evidence" value="ECO:0007669"/>
    <property type="project" value="TreeGrafter"/>
</dbReference>
<sequence length="314" mass="34268">MMKDEPLKIPATVSMGPFEVSTIAFGCMRFDGAALDQIEALLRGTLDLGVNLFDTAPIYGHDTVGYGDAEARMGQVLARAPELRDRMVLVTKAGITIETVDGQTRGLPYDSSGSTIVETCEASLRRLQTDRIDVFLIHRPDLLGDYGEIAEALTTLRDAGKILHAGVSNFSPFQLRALQSKLDFPLVASQPEFSLLYPDPLFDGVLDSSQEFNLATMAHSPLGGGQLATGVATPEHRERMDRLRPVLEAMSEKHGTDNASIALAWVLSHPARLIPIVGSQKLTRVEEAVKARDIRLTRSDWYRLLEASIGAPMP</sequence>
<name>A0A0W7WJP0_9RHOB</name>
<dbReference type="Proteomes" id="UP000054396">
    <property type="component" value="Unassembled WGS sequence"/>
</dbReference>
<evidence type="ECO:0000313" key="3">
    <source>
        <dbReference type="Proteomes" id="UP000054396"/>
    </source>
</evidence>
<dbReference type="Gene3D" id="3.20.20.100">
    <property type="entry name" value="NADP-dependent oxidoreductase domain"/>
    <property type="match status" value="1"/>
</dbReference>